<dbReference type="EMBL" id="JACAZI010000005">
    <property type="protein sequence ID" value="KAF7360200.1"/>
    <property type="molecule type" value="Genomic_DNA"/>
</dbReference>
<protein>
    <recommendedName>
        <fullName evidence="1">F-box domain-containing protein</fullName>
    </recommendedName>
</protein>
<comment type="caution">
    <text evidence="2">The sequence shown here is derived from an EMBL/GenBank/DDBJ whole genome shotgun (WGS) entry which is preliminary data.</text>
</comment>
<dbReference type="OrthoDB" id="2745898at2759"/>
<dbReference type="Proteomes" id="UP000620124">
    <property type="component" value="Unassembled WGS sequence"/>
</dbReference>
<dbReference type="AlphaFoldDB" id="A0A8H6YLP0"/>
<evidence type="ECO:0000313" key="3">
    <source>
        <dbReference type="Proteomes" id="UP000620124"/>
    </source>
</evidence>
<organism evidence="2 3">
    <name type="scientific">Mycena venus</name>
    <dbReference type="NCBI Taxonomy" id="2733690"/>
    <lineage>
        <taxon>Eukaryota</taxon>
        <taxon>Fungi</taxon>
        <taxon>Dikarya</taxon>
        <taxon>Basidiomycota</taxon>
        <taxon>Agaricomycotina</taxon>
        <taxon>Agaricomycetes</taxon>
        <taxon>Agaricomycetidae</taxon>
        <taxon>Agaricales</taxon>
        <taxon>Marasmiineae</taxon>
        <taxon>Mycenaceae</taxon>
        <taxon>Mycena</taxon>
    </lineage>
</organism>
<reference evidence="2" key="1">
    <citation type="submission" date="2020-05" db="EMBL/GenBank/DDBJ databases">
        <title>Mycena genomes resolve the evolution of fungal bioluminescence.</title>
        <authorList>
            <person name="Tsai I.J."/>
        </authorList>
    </citation>
    <scope>NUCLEOTIDE SEQUENCE</scope>
    <source>
        <strain evidence="2">CCC161011</strain>
    </source>
</reference>
<keyword evidence="3" id="KW-1185">Reference proteome</keyword>
<name>A0A8H6YLP0_9AGAR</name>
<sequence length="380" mass="42511">MLLKLPQELIDLILVHLPKKSLRACALVASSLLVPSQRLIFRSLALNNKHIPKAHSLLSTTSHIPAYVRTLQVALHASLHSAHDDVFASILALLPNLKAFFLSGCDVEWNQMSLSLQTALHNLLASTEIDSLKLTNMRNVPTSFIASALAFVRRLHLFKIHVLESSEELHTPSHSFTPRAQHLILRPTNSASLQSMVNSMLQCGTRGLLKKVQRLTVQSRIQMPRMISATSSSLRYLRILCGADFALDELPSLPVLKVLELTMTLDHLTCLPLTIYGAVAAFPATIPAIEVVHLRFWTTLVPNPEDMQWKRDPRGPLPVFDDAAYQEKLPCLRRVYCHLWWSPGSQDPQAEFRAYIDEKFPALRDTGVLAISAEPTPELQ</sequence>
<dbReference type="PROSITE" id="PS50181">
    <property type="entry name" value="FBOX"/>
    <property type="match status" value="1"/>
</dbReference>
<dbReference type="InterPro" id="IPR001810">
    <property type="entry name" value="F-box_dom"/>
</dbReference>
<proteinExistence type="predicted"/>
<accession>A0A8H6YLP0</accession>
<evidence type="ECO:0000313" key="2">
    <source>
        <dbReference type="EMBL" id="KAF7360200.1"/>
    </source>
</evidence>
<feature type="domain" description="F-box" evidence="1">
    <location>
        <begin position="1"/>
        <end position="44"/>
    </location>
</feature>
<gene>
    <name evidence="2" type="ORF">MVEN_00748700</name>
</gene>
<evidence type="ECO:0000259" key="1">
    <source>
        <dbReference type="PROSITE" id="PS50181"/>
    </source>
</evidence>